<name>A0A2P2GSP1_STREW</name>
<dbReference type="EMBL" id="LAQS01000008">
    <property type="protein sequence ID" value="KKZ74500.1"/>
    <property type="molecule type" value="Genomic_DNA"/>
</dbReference>
<sequence>MPQVTEPTDALFTSGVLARVVDLAAFARNPGADPLEDELQRFARLTQDSHALAWVMPLDAVAALLEGLAEEYGTETFAGRPAVFRTRLARAAGDEPVPGFLRSLASLIRAPWFGAAPGLDELPLSQWEALARFDLVNGFAAQLPTGEYDRDPRAEARELVRMDHPDCQGRIAALAGELQRVLYMFRTPEALDAAFAPVMPSVTHERLSLLLDAVHTHFAQEH</sequence>
<comment type="caution">
    <text evidence="1">The sequence shown here is derived from an EMBL/GenBank/DDBJ whole genome shotgun (WGS) entry which is preliminary data.</text>
</comment>
<protein>
    <submittedName>
        <fullName evidence="1">Uncharacterized protein</fullName>
    </submittedName>
</protein>
<dbReference type="AlphaFoldDB" id="A0A2P2GSP1"/>
<proteinExistence type="predicted"/>
<accession>A0A2P2GSP1</accession>
<evidence type="ECO:0000313" key="1">
    <source>
        <dbReference type="EMBL" id="KKZ74500.1"/>
    </source>
</evidence>
<dbReference type="Proteomes" id="UP000265325">
    <property type="component" value="Unassembled WGS sequence"/>
</dbReference>
<reference evidence="1 2" key="1">
    <citation type="submission" date="2015-05" db="EMBL/GenBank/DDBJ databases">
        <title>Draft Genome assembly of Streptomyces showdoensis.</title>
        <authorList>
            <person name="Thapa K.K."/>
            <person name="Metsa-Ketela M."/>
        </authorList>
    </citation>
    <scope>NUCLEOTIDE SEQUENCE [LARGE SCALE GENOMIC DNA]</scope>
    <source>
        <strain evidence="1 2">ATCC 15227</strain>
    </source>
</reference>
<organism evidence="1 2">
    <name type="scientific">Streptomyces showdoensis</name>
    <dbReference type="NCBI Taxonomy" id="68268"/>
    <lineage>
        <taxon>Bacteria</taxon>
        <taxon>Bacillati</taxon>
        <taxon>Actinomycetota</taxon>
        <taxon>Actinomycetes</taxon>
        <taxon>Kitasatosporales</taxon>
        <taxon>Streptomycetaceae</taxon>
        <taxon>Streptomyces</taxon>
    </lineage>
</organism>
<keyword evidence="2" id="KW-1185">Reference proteome</keyword>
<gene>
    <name evidence="1" type="ORF">VO63_06975</name>
</gene>
<evidence type="ECO:0000313" key="2">
    <source>
        <dbReference type="Proteomes" id="UP000265325"/>
    </source>
</evidence>